<gene>
    <name evidence="2" type="ORF">QBC34DRAFT_417516</name>
</gene>
<protein>
    <recommendedName>
        <fullName evidence="4">MARVEL domain-containing protein</fullName>
    </recommendedName>
</protein>
<evidence type="ECO:0000256" key="1">
    <source>
        <dbReference type="SAM" id="Phobius"/>
    </source>
</evidence>
<keyword evidence="1" id="KW-0472">Membrane</keyword>
<dbReference type="Proteomes" id="UP001321760">
    <property type="component" value="Unassembled WGS sequence"/>
</dbReference>
<name>A0AAV9G5N3_9PEZI</name>
<dbReference type="AlphaFoldDB" id="A0AAV9G5N3"/>
<evidence type="ECO:0000313" key="3">
    <source>
        <dbReference type="Proteomes" id="UP001321760"/>
    </source>
</evidence>
<keyword evidence="1" id="KW-0812">Transmembrane</keyword>
<organism evidence="2 3">
    <name type="scientific">Podospora aff. communis PSN243</name>
    <dbReference type="NCBI Taxonomy" id="3040156"/>
    <lineage>
        <taxon>Eukaryota</taxon>
        <taxon>Fungi</taxon>
        <taxon>Dikarya</taxon>
        <taxon>Ascomycota</taxon>
        <taxon>Pezizomycotina</taxon>
        <taxon>Sordariomycetes</taxon>
        <taxon>Sordariomycetidae</taxon>
        <taxon>Sordariales</taxon>
        <taxon>Podosporaceae</taxon>
        <taxon>Podospora</taxon>
    </lineage>
</organism>
<feature type="transmembrane region" description="Helical" evidence="1">
    <location>
        <begin position="90"/>
        <end position="111"/>
    </location>
</feature>
<accession>A0AAV9G5N3</accession>
<feature type="transmembrane region" description="Helical" evidence="1">
    <location>
        <begin position="59"/>
        <end position="78"/>
    </location>
</feature>
<sequence>MPHQLNHQSPPLPWQSLTNTNQAPPADVVQTYNGLTLFRAASAGGGVLFSIPSASPWPARWHLMLVGLAILEVVTAAFSRTQNLRNKRIWTIANIVLYFSSVAVLVACFRVDRSHDAFQIPPIMLLIPDAINLGCTFAAFFTLPMLRIKNWGALPTDDGHLVGDDIGVEYHDEEEAGALAAAFRAQQEEQAPNRDERPR</sequence>
<evidence type="ECO:0000313" key="2">
    <source>
        <dbReference type="EMBL" id="KAK4443172.1"/>
    </source>
</evidence>
<feature type="transmembrane region" description="Helical" evidence="1">
    <location>
        <begin position="123"/>
        <end position="143"/>
    </location>
</feature>
<reference evidence="2" key="1">
    <citation type="journal article" date="2023" name="Mol. Phylogenet. Evol.">
        <title>Genome-scale phylogeny and comparative genomics of the fungal order Sordariales.</title>
        <authorList>
            <person name="Hensen N."/>
            <person name="Bonometti L."/>
            <person name="Westerberg I."/>
            <person name="Brannstrom I.O."/>
            <person name="Guillou S."/>
            <person name="Cros-Aarteil S."/>
            <person name="Calhoun S."/>
            <person name="Haridas S."/>
            <person name="Kuo A."/>
            <person name="Mondo S."/>
            <person name="Pangilinan J."/>
            <person name="Riley R."/>
            <person name="LaButti K."/>
            <person name="Andreopoulos B."/>
            <person name="Lipzen A."/>
            <person name="Chen C."/>
            <person name="Yan M."/>
            <person name="Daum C."/>
            <person name="Ng V."/>
            <person name="Clum A."/>
            <person name="Steindorff A."/>
            <person name="Ohm R.A."/>
            <person name="Martin F."/>
            <person name="Silar P."/>
            <person name="Natvig D.O."/>
            <person name="Lalanne C."/>
            <person name="Gautier V."/>
            <person name="Ament-Velasquez S.L."/>
            <person name="Kruys A."/>
            <person name="Hutchinson M.I."/>
            <person name="Powell A.J."/>
            <person name="Barry K."/>
            <person name="Miller A.N."/>
            <person name="Grigoriev I.V."/>
            <person name="Debuchy R."/>
            <person name="Gladieux P."/>
            <person name="Hiltunen Thoren M."/>
            <person name="Johannesson H."/>
        </authorList>
    </citation>
    <scope>NUCLEOTIDE SEQUENCE</scope>
    <source>
        <strain evidence="2">PSN243</strain>
    </source>
</reference>
<comment type="caution">
    <text evidence="2">The sequence shown here is derived from an EMBL/GenBank/DDBJ whole genome shotgun (WGS) entry which is preliminary data.</text>
</comment>
<keyword evidence="3" id="KW-1185">Reference proteome</keyword>
<dbReference type="EMBL" id="MU865998">
    <property type="protein sequence ID" value="KAK4443172.1"/>
    <property type="molecule type" value="Genomic_DNA"/>
</dbReference>
<keyword evidence="1" id="KW-1133">Transmembrane helix</keyword>
<evidence type="ECO:0008006" key="4">
    <source>
        <dbReference type="Google" id="ProtNLM"/>
    </source>
</evidence>
<proteinExistence type="predicted"/>
<reference evidence="2" key="2">
    <citation type="submission" date="2023-05" db="EMBL/GenBank/DDBJ databases">
        <authorList>
            <consortium name="Lawrence Berkeley National Laboratory"/>
            <person name="Steindorff A."/>
            <person name="Hensen N."/>
            <person name="Bonometti L."/>
            <person name="Westerberg I."/>
            <person name="Brannstrom I.O."/>
            <person name="Guillou S."/>
            <person name="Cros-Aarteil S."/>
            <person name="Calhoun S."/>
            <person name="Haridas S."/>
            <person name="Kuo A."/>
            <person name="Mondo S."/>
            <person name="Pangilinan J."/>
            <person name="Riley R."/>
            <person name="Labutti K."/>
            <person name="Andreopoulos B."/>
            <person name="Lipzen A."/>
            <person name="Chen C."/>
            <person name="Yanf M."/>
            <person name="Daum C."/>
            <person name="Ng V."/>
            <person name="Clum A."/>
            <person name="Ohm R."/>
            <person name="Martin F."/>
            <person name="Silar P."/>
            <person name="Natvig D."/>
            <person name="Lalanne C."/>
            <person name="Gautier V."/>
            <person name="Ament-Velasquez S.L."/>
            <person name="Kruys A."/>
            <person name="Hutchinson M.I."/>
            <person name="Powell A.J."/>
            <person name="Barry K."/>
            <person name="Miller A.N."/>
            <person name="Grigoriev I.V."/>
            <person name="Debuchy R."/>
            <person name="Gladieux P."/>
            <person name="Thoren M.H."/>
            <person name="Johannesson H."/>
        </authorList>
    </citation>
    <scope>NUCLEOTIDE SEQUENCE</scope>
    <source>
        <strain evidence="2">PSN243</strain>
    </source>
</reference>